<dbReference type="PANTHER" id="PTHR34109">
    <property type="entry name" value="BNAUNNG04460D PROTEIN-RELATED"/>
    <property type="match status" value="1"/>
</dbReference>
<dbReference type="AlphaFoldDB" id="A0A6J4IEP9"/>
<gene>
    <name evidence="2" type="ORF">AVDCRST_MAG50-2555</name>
</gene>
<protein>
    <recommendedName>
        <fullName evidence="1">VOC domain-containing protein</fullName>
    </recommendedName>
</protein>
<reference evidence="2" key="1">
    <citation type="submission" date="2020-02" db="EMBL/GenBank/DDBJ databases">
        <authorList>
            <person name="Meier V. D."/>
        </authorList>
    </citation>
    <scope>NUCLEOTIDE SEQUENCE</scope>
    <source>
        <strain evidence="2">AVDCRST_MAG50</strain>
    </source>
</reference>
<evidence type="ECO:0000259" key="1">
    <source>
        <dbReference type="PROSITE" id="PS51819"/>
    </source>
</evidence>
<dbReference type="PANTHER" id="PTHR34109:SF1">
    <property type="entry name" value="VOC DOMAIN-CONTAINING PROTEIN"/>
    <property type="match status" value="1"/>
</dbReference>
<evidence type="ECO:0000313" key="2">
    <source>
        <dbReference type="EMBL" id="CAA9250027.1"/>
    </source>
</evidence>
<dbReference type="Pfam" id="PF00903">
    <property type="entry name" value="Glyoxalase"/>
    <property type="match status" value="1"/>
</dbReference>
<organism evidence="2">
    <name type="scientific">uncultured Acidimicrobiales bacterium</name>
    <dbReference type="NCBI Taxonomy" id="310071"/>
    <lineage>
        <taxon>Bacteria</taxon>
        <taxon>Bacillati</taxon>
        <taxon>Actinomycetota</taxon>
        <taxon>Acidimicrobiia</taxon>
        <taxon>Acidimicrobiales</taxon>
        <taxon>environmental samples</taxon>
    </lineage>
</organism>
<dbReference type="InterPro" id="IPR037523">
    <property type="entry name" value="VOC_core"/>
</dbReference>
<dbReference type="PROSITE" id="PS51819">
    <property type="entry name" value="VOC"/>
    <property type="match status" value="1"/>
</dbReference>
<name>A0A6J4IEP9_9ACTN</name>
<sequence length="141" mass="15374">MTETTATTASTGVRTMTPYLCARGATDAITFYGDVFGAQVQGEPWLDPTDGRIGHAELLLGDTRFYISDEYEALDVLSPQGRGGTTVSFVVVVEDVDTVWAKALQRGATLERDITVGNGLRSGWLRDPWGHRWNVGEIHEG</sequence>
<dbReference type="InterPro" id="IPR004360">
    <property type="entry name" value="Glyas_Fos-R_dOase_dom"/>
</dbReference>
<proteinExistence type="predicted"/>
<dbReference type="Gene3D" id="3.10.180.10">
    <property type="entry name" value="2,3-Dihydroxybiphenyl 1,2-Dioxygenase, domain 1"/>
    <property type="match status" value="1"/>
</dbReference>
<accession>A0A6J4IEP9</accession>
<feature type="domain" description="VOC" evidence="1">
    <location>
        <begin position="12"/>
        <end position="138"/>
    </location>
</feature>
<dbReference type="SUPFAM" id="SSF54593">
    <property type="entry name" value="Glyoxalase/Bleomycin resistance protein/Dihydroxybiphenyl dioxygenase"/>
    <property type="match status" value="1"/>
</dbReference>
<dbReference type="InterPro" id="IPR029068">
    <property type="entry name" value="Glyas_Bleomycin-R_OHBP_Dase"/>
</dbReference>
<dbReference type="EMBL" id="CADCTF010000104">
    <property type="protein sequence ID" value="CAA9250027.1"/>
    <property type="molecule type" value="Genomic_DNA"/>
</dbReference>